<evidence type="ECO:0000256" key="9">
    <source>
        <dbReference type="RuleBase" id="RU361137"/>
    </source>
</evidence>
<dbReference type="GO" id="GO:0045254">
    <property type="term" value="C:pyruvate dehydrogenase complex"/>
    <property type="evidence" value="ECO:0007669"/>
    <property type="project" value="UniProtKB-UniRule"/>
</dbReference>
<comment type="cofactor">
    <cofactor evidence="9">
        <name>(R)-lipoate</name>
        <dbReference type="ChEBI" id="CHEBI:83088"/>
    </cofactor>
    <text evidence="9">Binds 1 lipoyl cofactor covalently.</text>
</comment>
<dbReference type="KEGG" id="meiy:MIN45_P1453"/>
<evidence type="ECO:0000256" key="3">
    <source>
        <dbReference type="ARBA" id="ARBA00022679"/>
    </source>
</evidence>
<keyword evidence="13" id="KW-0670">Pyruvate</keyword>
<proteinExistence type="inferred from homology"/>
<dbReference type="PROSITE" id="PS00189">
    <property type="entry name" value="LIPOYL"/>
    <property type="match status" value="1"/>
</dbReference>
<dbReference type="PROSITE" id="PS50968">
    <property type="entry name" value="BIOTINYL_LIPOYL"/>
    <property type="match status" value="1"/>
</dbReference>
<dbReference type="SUPFAM" id="SSF51230">
    <property type="entry name" value="Single hybrid motif"/>
    <property type="match status" value="1"/>
</dbReference>
<dbReference type="InterPro" id="IPR036625">
    <property type="entry name" value="E3-bd_dom_sf"/>
</dbReference>
<dbReference type="InterPro" id="IPR006256">
    <property type="entry name" value="AcTrfase_Pyrv_DH_cplx"/>
</dbReference>
<dbReference type="SUPFAM" id="SSF52777">
    <property type="entry name" value="CoA-dependent acyltransferases"/>
    <property type="match status" value="1"/>
</dbReference>
<dbReference type="InterPro" id="IPR050743">
    <property type="entry name" value="2-oxoacid_DH_E2_comp"/>
</dbReference>
<evidence type="ECO:0000259" key="11">
    <source>
        <dbReference type="PROSITE" id="PS50968"/>
    </source>
</evidence>
<evidence type="ECO:0000259" key="12">
    <source>
        <dbReference type="PROSITE" id="PS51826"/>
    </source>
</evidence>
<dbReference type="CDD" id="cd06849">
    <property type="entry name" value="lipoyl_domain"/>
    <property type="match status" value="1"/>
</dbReference>
<dbReference type="Gene3D" id="2.40.50.100">
    <property type="match status" value="1"/>
</dbReference>
<dbReference type="PANTHER" id="PTHR43178:SF2">
    <property type="entry name" value="DIHYDROLIPOYLLYSINE-RESIDUE ACETYLTRANSFERASE COMPONENT OF PYRUVATE DEHYDROGENASE COMPLEX"/>
    <property type="match status" value="1"/>
</dbReference>
<dbReference type="FunFam" id="2.40.50.100:FF:000009">
    <property type="entry name" value="Acetyltransferase component of pyruvate dehydrogenase complex"/>
    <property type="match status" value="1"/>
</dbReference>
<dbReference type="Pfam" id="PF02817">
    <property type="entry name" value="E3_binding"/>
    <property type="match status" value="1"/>
</dbReference>
<comment type="similarity">
    <text evidence="1 9">Belongs to the 2-oxoacid dehydrogenase family.</text>
</comment>
<comment type="catalytic activity">
    <reaction evidence="8 9">
        <text>N(6)-[(R)-dihydrolipoyl]-L-lysyl-[protein] + acetyl-CoA = N(6)-[(R)-S(8)-acetyldihydrolipoyl]-L-lysyl-[protein] + CoA</text>
        <dbReference type="Rhea" id="RHEA:17017"/>
        <dbReference type="Rhea" id="RHEA-COMP:10475"/>
        <dbReference type="Rhea" id="RHEA-COMP:10478"/>
        <dbReference type="ChEBI" id="CHEBI:57287"/>
        <dbReference type="ChEBI" id="CHEBI:57288"/>
        <dbReference type="ChEBI" id="CHEBI:83100"/>
        <dbReference type="ChEBI" id="CHEBI:83111"/>
        <dbReference type="EC" id="2.3.1.12"/>
    </reaction>
</comment>
<organism evidence="13 14">
    <name type="scientific">Methylomarinovum tepidoasis</name>
    <dbReference type="NCBI Taxonomy" id="2840183"/>
    <lineage>
        <taxon>Bacteria</taxon>
        <taxon>Pseudomonadati</taxon>
        <taxon>Pseudomonadota</taxon>
        <taxon>Gammaproteobacteria</taxon>
        <taxon>Methylococcales</taxon>
        <taxon>Methylothermaceae</taxon>
        <taxon>Methylomarinovum</taxon>
    </lineage>
</organism>
<name>A0AAU9BZN2_9GAMM</name>
<evidence type="ECO:0000256" key="8">
    <source>
        <dbReference type="ARBA" id="ARBA00048370"/>
    </source>
</evidence>
<dbReference type="Gene3D" id="3.30.559.10">
    <property type="entry name" value="Chloramphenicol acetyltransferase-like domain"/>
    <property type="match status" value="1"/>
</dbReference>
<evidence type="ECO:0000256" key="10">
    <source>
        <dbReference type="SAM" id="MobiDB-lite"/>
    </source>
</evidence>
<protein>
    <recommendedName>
        <fullName evidence="9">Acetyltransferase component of pyruvate dehydrogenase complex</fullName>
        <ecNumber evidence="9">2.3.1.12</ecNumber>
    </recommendedName>
</protein>
<dbReference type="InterPro" id="IPR000089">
    <property type="entry name" value="Biotin_lipoyl"/>
</dbReference>
<accession>A0AAU9BZN2</accession>
<dbReference type="Pfam" id="PF00364">
    <property type="entry name" value="Biotin_lipoyl"/>
    <property type="match status" value="1"/>
</dbReference>
<feature type="region of interest" description="Disordered" evidence="10">
    <location>
        <begin position="81"/>
        <end position="104"/>
    </location>
</feature>
<dbReference type="InterPro" id="IPR001078">
    <property type="entry name" value="2-oxoacid_DH_actylTfrase"/>
</dbReference>
<keyword evidence="5 9" id="KW-0450">Lipoyl</keyword>
<comment type="subunit">
    <text evidence="2 9">Forms a 24-polypeptide structural core with octahedral symmetry.</text>
</comment>
<evidence type="ECO:0000256" key="6">
    <source>
        <dbReference type="ARBA" id="ARBA00023315"/>
    </source>
</evidence>
<dbReference type="AlphaFoldDB" id="A0AAU9BZN2"/>
<comment type="function">
    <text evidence="7">The pyruvate dehydrogenase complex catalyzes the overall conversion of pyruvate to acetyl-CoA and CO(2). It contains multiple copies of three enzymatic components: pyruvate dehydrogenase (E1), dihydrolipoamide acetyltransferase (E2) and lipoamide dehydrogenase (E3).</text>
</comment>
<dbReference type="Pfam" id="PF00198">
    <property type="entry name" value="2-oxoacid_dh"/>
    <property type="match status" value="1"/>
</dbReference>
<evidence type="ECO:0000256" key="1">
    <source>
        <dbReference type="ARBA" id="ARBA00007317"/>
    </source>
</evidence>
<evidence type="ECO:0000256" key="7">
    <source>
        <dbReference type="ARBA" id="ARBA00025211"/>
    </source>
</evidence>
<dbReference type="GO" id="GO:0006086">
    <property type="term" value="P:pyruvate decarboxylation to acetyl-CoA"/>
    <property type="evidence" value="ECO:0007669"/>
    <property type="project" value="UniProtKB-UniRule"/>
</dbReference>
<feature type="compositionally biased region" description="Basic and acidic residues" evidence="10">
    <location>
        <begin position="86"/>
        <end position="97"/>
    </location>
</feature>
<dbReference type="InterPro" id="IPR011053">
    <property type="entry name" value="Single_hybrid_motif"/>
</dbReference>
<dbReference type="FunFam" id="3.30.559.10:FF:000004">
    <property type="entry name" value="Acetyltransferase component of pyruvate dehydrogenase complex"/>
    <property type="match status" value="1"/>
</dbReference>
<feature type="domain" description="Peripheral subunit-binding (PSBD)" evidence="12">
    <location>
        <begin position="135"/>
        <end position="172"/>
    </location>
</feature>
<gene>
    <name evidence="13" type="ORF">MIN45_P1453</name>
</gene>
<dbReference type="InterPro" id="IPR023213">
    <property type="entry name" value="CAT-like_dom_sf"/>
</dbReference>
<keyword evidence="4" id="KW-0677">Repeat</keyword>
<dbReference type="PANTHER" id="PTHR43178">
    <property type="entry name" value="DIHYDROLIPOAMIDE ACETYLTRANSFERASE COMPONENT OF PYRUVATE DEHYDROGENASE COMPLEX"/>
    <property type="match status" value="1"/>
</dbReference>
<keyword evidence="6 9" id="KW-0012">Acyltransferase</keyword>
<keyword evidence="14" id="KW-1185">Reference proteome</keyword>
<dbReference type="RefSeq" id="WP_286291361.1">
    <property type="nucleotide sequence ID" value="NZ_AP024718.1"/>
</dbReference>
<evidence type="ECO:0000256" key="2">
    <source>
        <dbReference type="ARBA" id="ARBA00011484"/>
    </source>
</evidence>
<dbReference type="InterPro" id="IPR004167">
    <property type="entry name" value="PSBD"/>
</dbReference>
<evidence type="ECO:0000256" key="5">
    <source>
        <dbReference type="ARBA" id="ARBA00022823"/>
    </source>
</evidence>
<keyword evidence="3 9" id="KW-0808">Transferase</keyword>
<dbReference type="GO" id="GO:0031405">
    <property type="term" value="F:lipoic acid binding"/>
    <property type="evidence" value="ECO:0007669"/>
    <property type="project" value="TreeGrafter"/>
</dbReference>
<dbReference type="Proteomes" id="UP001321450">
    <property type="component" value="Chromosome"/>
</dbReference>
<dbReference type="InterPro" id="IPR003016">
    <property type="entry name" value="2-oxoA_DH_lipoyl-BS"/>
</dbReference>
<dbReference type="EC" id="2.3.1.12" evidence="9"/>
<sequence length="430" mass="46120">MSQIKEISVPPLGDVDAVDVIEVLVQPGDTVAKDDPLITLESDKATMEVPSPEAGVVKEVLVKVGDKVKEGDSIVRLEASEAEEAEAARPVKAEEPKASAAVSEVQAPIAEPAPSEPEPALAPPLAEAPAAELPYASPSVRRFARSLGVDLSQVRGSGPKGRILREDVEKYVKSRLQGAPAAGAAPGIPPVPEVDFAKFGPVERQPLSRIKRRSGPHLQRAWLNAPQVTQHHDVDITELENFRQSLKREAEKRSIKLTPLAFVLRALPVVLKEFPQFNASLAPDGETLILKRYCHIGVAVATPDGLVVPVIRDVDRKGVWELAAELAEVSARARAGKLGPNDLQGGCFSVSSLGGIGGGHFTPIVNVPEVAILGLSRARMQPVWNGSEFEPRLMLPISLSYDHRVIDGAEGAQFVVRFGQLLCDLRQLVL</sequence>
<dbReference type="GO" id="GO:0004742">
    <property type="term" value="F:dihydrolipoyllysine-residue acetyltransferase activity"/>
    <property type="evidence" value="ECO:0007669"/>
    <property type="project" value="UniProtKB-UniRule"/>
</dbReference>
<evidence type="ECO:0000313" key="13">
    <source>
        <dbReference type="EMBL" id="BCX89083.1"/>
    </source>
</evidence>
<feature type="domain" description="Lipoyl-binding" evidence="11">
    <location>
        <begin position="4"/>
        <end position="78"/>
    </location>
</feature>
<dbReference type="PROSITE" id="PS51826">
    <property type="entry name" value="PSBD"/>
    <property type="match status" value="1"/>
</dbReference>
<dbReference type="EMBL" id="AP024718">
    <property type="protein sequence ID" value="BCX89083.1"/>
    <property type="molecule type" value="Genomic_DNA"/>
</dbReference>
<evidence type="ECO:0000313" key="14">
    <source>
        <dbReference type="Proteomes" id="UP001321450"/>
    </source>
</evidence>
<evidence type="ECO:0000256" key="4">
    <source>
        <dbReference type="ARBA" id="ARBA00022737"/>
    </source>
</evidence>
<reference evidence="14" key="1">
    <citation type="journal article" date="2024" name="Int. J. Syst. Evol. Microbiol.">
        <title>Methylomarinovum tepidoasis sp. nov., a moderately thermophilic methanotroph of the family Methylothermaceae isolated from a deep-sea hydrothermal field.</title>
        <authorList>
            <person name="Hirayama H."/>
            <person name="Takaki Y."/>
            <person name="Abe M."/>
            <person name="Miyazaki M."/>
            <person name="Uematsu K."/>
            <person name="Matsui Y."/>
            <person name="Takai K."/>
        </authorList>
    </citation>
    <scope>NUCLEOTIDE SEQUENCE [LARGE SCALE GENOMIC DNA]</scope>
    <source>
        <strain evidence="14">IN45</strain>
    </source>
</reference>
<dbReference type="Gene3D" id="4.10.320.10">
    <property type="entry name" value="E3-binding domain"/>
    <property type="match status" value="1"/>
</dbReference>
<dbReference type="SUPFAM" id="SSF47005">
    <property type="entry name" value="Peripheral subunit-binding domain of 2-oxo acid dehydrogenase complex"/>
    <property type="match status" value="1"/>
</dbReference>
<dbReference type="NCBIfam" id="TIGR01348">
    <property type="entry name" value="PDHac_trf_long"/>
    <property type="match status" value="1"/>
</dbReference>
<dbReference type="GO" id="GO:0005737">
    <property type="term" value="C:cytoplasm"/>
    <property type="evidence" value="ECO:0007669"/>
    <property type="project" value="TreeGrafter"/>
</dbReference>